<dbReference type="Pfam" id="PF12680">
    <property type="entry name" value="SnoaL_2"/>
    <property type="match status" value="1"/>
</dbReference>
<sequence>MSPLAPSLPLNEFLKYIKAFNAKDYQTQHNFYSKDVTLTIPDPEIGTLVGSKGIMDHYTVVHDAARETVVPMLVMIDEKRIFFSMEAYFYYIKATDNAVHSHKVKPGDVIRVKVWAIYDMKDGKMAKIVCNALGDELLGQVDVDEMIRESWSRVDDDVKAAWAEISSE</sequence>
<keyword evidence="3" id="KW-1185">Reference proteome</keyword>
<accession>A0A9W9F7V4</accession>
<evidence type="ECO:0000259" key="1">
    <source>
        <dbReference type="Pfam" id="PF12680"/>
    </source>
</evidence>
<reference evidence="2" key="2">
    <citation type="journal article" date="2023" name="IMA Fungus">
        <title>Comparative genomic study of the Penicillium genus elucidates a diverse pangenome and 15 lateral gene transfer events.</title>
        <authorList>
            <person name="Petersen C."/>
            <person name="Sorensen T."/>
            <person name="Nielsen M.R."/>
            <person name="Sondergaard T.E."/>
            <person name="Sorensen J.L."/>
            <person name="Fitzpatrick D.A."/>
            <person name="Frisvad J.C."/>
            <person name="Nielsen K.L."/>
        </authorList>
    </citation>
    <scope>NUCLEOTIDE SEQUENCE</scope>
    <source>
        <strain evidence="2">IBT 30761</strain>
    </source>
</reference>
<dbReference type="RefSeq" id="XP_056473373.1">
    <property type="nucleotide sequence ID" value="XM_056620007.1"/>
</dbReference>
<name>A0A9W9F7V4_9EURO</name>
<dbReference type="Proteomes" id="UP001149074">
    <property type="component" value="Unassembled WGS sequence"/>
</dbReference>
<feature type="domain" description="SnoaL-like" evidence="1">
    <location>
        <begin position="15"/>
        <end position="127"/>
    </location>
</feature>
<dbReference type="EMBL" id="JAPQKI010000006">
    <property type="protein sequence ID" value="KAJ5095223.1"/>
    <property type="molecule type" value="Genomic_DNA"/>
</dbReference>
<organism evidence="2 3">
    <name type="scientific">Penicillium argentinense</name>
    <dbReference type="NCBI Taxonomy" id="1131581"/>
    <lineage>
        <taxon>Eukaryota</taxon>
        <taxon>Fungi</taxon>
        <taxon>Dikarya</taxon>
        <taxon>Ascomycota</taxon>
        <taxon>Pezizomycotina</taxon>
        <taxon>Eurotiomycetes</taxon>
        <taxon>Eurotiomycetidae</taxon>
        <taxon>Eurotiales</taxon>
        <taxon>Aspergillaceae</taxon>
        <taxon>Penicillium</taxon>
    </lineage>
</organism>
<dbReference type="InterPro" id="IPR032710">
    <property type="entry name" value="NTF2-like_dom_sf"/>
</dbReference>
<dbReference type="Gene3D" id="3.10.450.50">
    <property type="match status" value="1"/>
</dbReference>
<protein>
    <recommendedName>
        <fullName evidence="1">SnoaL-like domain-containing protein</fullName>
    </recommendedName>
</protein>
<dbReference type="AlphaFoldDB" id="A0A9W9F7V4"/>
<proteinExistence type="predicted"/>
<dbReference type="InterPro" id="IPR037401">
    <property type="entry name" value="SnoaL-like"/>
</dbReference>
<evidence type="ECO:0000313" key="3">
    <source>
        <dbReference type="Proteomes" id="UP001149074"/>
    </source>
</evidence>
<reference evidence="2" key="1">
    <citation type="submission" date="2022-11" db="EMBL/GenBank/DDBJ databases">
        <authorList>
            <person name="Petersen C."/>
        </authorList>
    </citation>
    <scope>NUCLEOTIDE SEQUENCE</scope>
    <source>
        <strain evidence="2">IBT 30761</strain>
    </source>
</reference>
<dbReference type="OrthoDB" id="4828938at2759"/>
<dbReference type="GeneID" id="81358986"/>
<evidence type="ECO:0000313" key="2">
    <source>
        <dbReference type="EMBL" id="KAJ5095223.1"/>
    </source>
</evidence>
<dbReference type="SUPFAM" id="SSF54427">
    <property type="entry name" value="NTF2-like"/>
    <property type="match status" value="1"/>
</dbReference>
<comment type="caution">
    <text evidence="2">The sequence shown here is derived from an EMBL/GenBank/DDBJ whole genome shotgun (WGS) entry which is preliminary data.</text>
</comment>
<gene>
    <name evidence="2" type="ORF">N7532_007514</name>
</gene>